<reference evidence="2 3" key="1">
    <citation type="submission" date="2018-11" db="EMBL/GenBank/DDBJ databases">
        <title>Trebonia kvetii gen.nov., sp.nov., a novel acidophilic actinobacterium, and proposal of the new actinobacterial family Treboniaceae fam. nov.</title>
        <authorList>
            <person name="Rapoport D."/>
            <person name="Sagova-Mareckova M."/>
            <person name="Sedlacek I."/>
            <person name="Provaznik J."/>
            <person name="Kralova S."/>
            <person name="Pavlinic D."/>
            <person name="Benes V."/>
            <person name="Kopecky J."/>
        </authorList>
    </citation>
    <scope>NUCLEOTIDE SEQUENCE [LARGE SCALE GENOMIC DNA]</scope>
    <source>
        <strain evidence="2 3">15Tr583</strain>
    </source>
</reference>
<dbReference type="Pfam" id="PF04314">
    <property type="entry name" value="PCuAC"/>
    <property type="match status" value="1"/>
</dbReference>
<evidence type="ECO:0000313" key="2">
    <source>
        <dbReference type="EMBL" id="TVZ01328.1"/>
    </source>
</evidence>
<proteinExistence type="predicted"/>
<dbReference type="OrthoDB" id="9796962at2"/>
<organism evidence="2 3">
    <name type="scientific">Trebonia kvetii</name>
    <dbReference type="NCBI Taxonomy" id="2480626"/>
    <lineage>
        <taxon>Bacteria</taxon>
        <taxon>Bacillati</taxon>
        <taxon>Actinomycetota</taxon>
        <taxon>Actinomycetes</taxon>
        <taxon>Streptosporangiales</taxon>
        <taxon>Treboniaceae</taxon>
        <taxon>Trebonia</taxon>
    </lineage>
</organism>
<accession>A0A6P2BR32</accession>
<dbReference type="Proteomes" id="UP000460272">
    <property type="component" value="Unassembled WGS sequence"/>
</dbReference>
<protein>
    <submittedName>
        <fullName evidence="2">Copper chaperone PCu(A)C</fullName>
    </submittedName>
</protein>
<keyword evidence="3" id="KW-1185">Reference proteome</keyword>
<dbReference type="PANTHER" id="PTHR36302">
    <property type="entry name" value="BLR7088 PROTEIN"/>
    <property type="match status" value="1"/>
</dbReference>
<keyword evidence="1" id="KW-0732">Signal</keyword>
<feature type="chain" id="PRO_5038613020" evidence="1">
    <location>
        <begin position="31"/>
        <end position="161"/>
    </location>
</feature>
<dbReference type="AlphaFoldDB" id="A0A6P2BR32"/>
<dbReference type="PROSITE" id="PS51257">
    <property type="entry name" value="PROKAR_LIPOPROTEIN"/>
    <property type="match status" value="1"/>
</dbReference>
<dbReference type="SUPFAM" id="SSF110087">
    <property type="entry name" value="DR1885-like metal-binding protein"/>
    <property type="match status" value="1"/>
</dbReference>
<comment type="caution">
    <text evidence="2">The sequence shown here is derived from an EMBL/GenBank/DDBJ whole genome shotgun (WGS) entry which is preliminary data.</text>
</comment>
<dbReference type="InterPro" id="IPR036182">
    <property type="entry name" value="PCuAC_sf"/>
</dbReference>
<dbReference type="InterPro" id="IPR007410">
    <property type="entry name" value="LpqE-like"/>
</dbReference>
<dbReference type="InterPro" id="IPR058248">
    <property type="entry name" value="Lxx211020-like"/>
</dbReference>
<dbReference type="Gene3D" id="2.60.40.1890">
    <property type="entry name" value="PCu(A)C copper chaperone"/>
    <property type="match status" value="1"/>
</dbReference>
<evidence type="ECO:0000313" key="3">
    <source>
        <dbReference type="Proteomes" id="UP000460272"/>
    </source>
</evidence>
<sequence>MKMLPRSFALVAAAAMLAAGVAGCSSRNHAGGSGVVVVGAYVLQPASPGKATVAYLDIRNNGTADSLVSASTSVGGTVQLRAPVAKGESPVVMHTVTSIPLPAGATTQLIPNSYHLLISGAGTMHDGKDIKLTLKFAHSGPITIYALVNNPQNGGASYFLN</sequence>
<feature type="signal peptide" evidence="1">
    <location>
        <begin position="1"/>
        <end position="30"/>
    </location>
</feature>
<dbReference type="EMBL" id="RPFW01000007">
    <property type="protein sequence ID" value="TVZ01328.1"/>
    <property type="molecule type" value="Genomic_DNA"/>
</dbReference>
<name>A0A6P2BR32_9ACTN</name>
<dbReference type="PANTHER" id="PTHR36302:SF1">
    <property type="entry name" value="COPPER CHAPERONE PCU(A)C"/>
    <property type="match status" value="1"/>
</dbReference>
<evidence type="ECO:0000256" key="1">
    <source>
        <dbReference type="SAM" id="SignalP"/>
    </source>
</evidence>
<gene>
    <name evidence="2" type="ORF">EAS64_34200</name>
</gene>